<dbReference type="RefSeq" id="WP_093939961.1">
    <property type="nucleotide sequence ID" value="NZ_CP022521.1"/>
</dbReference>
<keyword evidence="2" id="KW-1185">Reference proteome</keyword>
<dbReference type="KEGG" id="ahg:AHOG_02810"/>
<reference evidence="1 2" key="1">
    <citation type="submission" date="2017-07" db="EMBL/GenBank/DDBJ databases">
        <title>Complete genome sequence of Actinoalloteichus hoggarensis DSM 45943, type strain of Actinoalloteichus hoggarensis.</title>
        <authorList>
            <person name="Ruckert C."/>
            <person name="Nouioui I."/>
            <person name="Willmese J."/>
            <person name="van Wezel G."/>
            <person name="Klenk H.-P."/>
            <person name="Kalinowski J."/>
            <person name="Zotchev S.B."/>
        </authorList>
    </citation>
    <scope>NUCLEOTIDE SEQUENCE [LARGE SCALE GENOMIC DNA]</scope>
    <source>
        <strain evidence="1 2">DSM 45943</strain>
    </source>
</reference>
<dbReference type="EMBL" id="CP022521">
    <property type="protein sequence ID" value="ASO18222.1"/>
    <property type="molecule type" value="Genomic_DNA"/>
</dbReference>
<accession>A0A221VXF3</accession>
<dbReference type="Proteomes" id="UP000204221">
    <property type="component" value="Chromosome"/>
</dbReference>
<dbReference type="AlphaFoldDB" id="A0A221VXF3"/>
<protein>
    <submittedName>
        <fullName evidence="1">Uncharacterized protein</fullName>
    </submittedName>
</protein>
<gene>
    <name evidence="1" type="ORF">AHOG_02810</name>
</gene>
<dbReference type="OrthoDB" id="3699017at2"/>
<evidence type="ECO:0000313" key="2">
    <source>
        <dbReference type="Proteomes" id="UP000204221"/>
    </source>
</evidence>
<sequence>MSELTFGEEAQSLISAYSDLLVQAGEAGIEAESEHAEPDRHAMVEAIEVGNRLVELLTSRAEEYRESVDALRRRLERSAE</sequence>
<name>A0A221VXF3_9PSEU</name>
<evidence type="ECO:0000313" key="1">
    <source>
        <dbReference type="EMBL" id="ASO18222.1"/>
    </source>
</evidence>
<organism evidence="1 2">
    <name type="scientific">Actinoalloteichus hoggarensis</name>
    <dbReference type="NCBI Taxonomy" id="1470176"/>
    <lineage>
        <taxon>Bacteria</taxon>
        <taxon>Bacillati</taxon>
        <taxon>Actinomycetota</taxon>
        <taxon>Actinomycetes</taxon>
        <taxon>Pseudonocardiales</taxon>
        <taxon>Pseudonocardiaceae</taxon>
        <taxon>Actinoalloteichus</taxon>
    </lineage>
</organism>
<proteinExistence type="predicted"/>